<reference evidence="1 2" key="1">
    <citation type="journal article" date="2014" name="Genome Announc.">
        <title>Complete Genome Sequences of Two Escherichia coli O157:H7 Phages Effective in Limiting Contamination of Food Products.</title>
        <authorList>
            <person name="Hong Y."/>
            <person name="Pan Y."/>
            <person name="Harman N.J."/>
            <person name="Ebner P.D."/>
        </authorList>
    </citation>
    <scope>NUCLEOTIDE SEQUENCE [LARGE SCALE GENOMIC DNA]</scope>
</reference>
<dbReference type="KEGG" id="vg:19486753"/>
<evidence type="ECO:0000313" key="2">
    <source>
        <dbReference type="Proteomes" id="UP000026907"/>
    </source>
</evidence>
<accession>A0A023MH10</accession>
<proteinExistence type="predicted"/>
<evidence type="ECO:0000313" key="1">
    <source>
        <dbReference type="EMBL" id="AHN83616.1"/>
    </source>
</evidence>
<sequence length="88" mass="10028">MKLTQFLWGLVAASDDPTKVSQTKLWSNIGMAVMTGVFIHMGYNDTLPEWYAWIYAPSVACPQLISKFISLRWGCQHPDHVKNEEQKA</sequence>
<keyword evidence="2" id="KW-1185">Reference proteome</keyword>
<dbReference type="RefSeq" id="YP_009030937.1">
    <property type="nucleotide sequence ID" value="NC_024134.1"/>
</dbReference>
<organism evidence="1 2">
    <name type="scientific">Escherichia phage FFH2</name>
    <dbReference type="NCBI Taxonomy" id="1446490"/>
    <lineage>
        <taxon>Viruses</taxon>
        <taxon>Duplodnaviria</taxon>
        <taxon>Heunggongvirae</taxon>
        <taxon>Uroviricota</taxon>
        <taxon>Caudoviricetes</taxon>
        <taxon>Vequintavirinae</taxon>
        <taxon>Vequintavirus</taxon>
        <taxon>Vequintavirus PDX</taxon>
        <taxon>Vequintavirus FFH2</taxon>
    </lineage>
</organism>
<protein>
    <recommendedName>
        <fullName evidence="3">Phage protein</fullName>
    </recommendedName>
</protein>
<name>A0A023MH10_9CAUD</name>
<dbReference type="EMBL" id="KJ190158">
    <property type="protein sequence ID" value="AHN83616.1"/>
    <property type="molecule type" value="Genomic_DNA"/>
</dbReference>
<evidence type="ECO:0008006" key="3">
    <source>
        <dbReference type="Google" id="ProtNLM"/>
    </source>
</evidence>
<dbReference type="GeneID" id="19486753"/>
<dbReference type="Proteomes" id="UP000026907">
    <property type="component" value="Segment"/>
</dbReference>